<dbReference type="EMBL" id="FUWX01000004">
    <property type="protein sequence ID" value="SJZ34849.1"/>
    <property type="molecule type" value="Genomic_DNA"/>
</dbReference>
<protein>
    <recommendedName>
        <fullName evidence="3">Polyketide cyclase / dehydrase and lipid transport</fullName>
    </recommendedName>
</protein>
<dbReference type="CDD" id="cd07812">
    <property type="entry name" value="SRPBCC"/>
    <property type="match status" value="1"/>
</dbReference>
<evidence type="ECO:0000313" key="1">
    <source>
        <dbReference type="EMBL" id="SJZ34849.1"/>
    </source>
</evidence>
<gene>
    <name evidence="1" type="ORF">SAMN02745174_00160</name>
</gene>
<name>A0A1T4JXL8_9FUSO</name>
<sequence>MGKNPSYMESIVILAPRELVFGIIEDDDFQKEWMEGYKEIKVLLKTEDLIGTEFEEIININNKEHCFQGRLLKYEKNHILKFSLKEKEIDLKVEYDIEQLERNKSVLIIKGWIETSLFTRFFLKYILKERLEKQLSKIKELSENEFKKHKGEIQKK</sequence>
<dbReference type="InterPro" id="IPR023393">
    <property type="entry name" value="START-like_dom_sf"/>
</dbReference>
<dbReference type="AlphaFoldDB" id="A0A1T4JXL8"/>
<evidence type="ECO:0000313" key="2">
    <source>
        <dbReference type="Proteomes" id="UP000191153"/>
    </source>
</evidence>
<evidence type="ECO:0008006" key="3">
    <source>
        <dbReference type="Google" id="ProtNLM"/>
    </source>
</evidence>
<dbReference type="Proteomes" id="UP000191153">
    <property type="component" value="Unassembled WGS sequence"/>
</dbReference>
<dbReference type="Gene3D" id="3.30.530.20">
    <property type="match status" value="1"/>
</dbReference>
<dbReference type="RefSeq" id="WP_078692708.1">
    <property type="nucleotide sequence ID" value="NZ_FUWX01000004.1"/>
</dbReference>
<dbReference type="SUPFAM" id="SSF55961">
    <property type="entry name" value="Bet v1-like"/>
    <property type="match status" value="1"/>
</dbReference>
<reference evidence="1 2" key="1">
    <citation type="submission" date="2017-02" db="EMBL/GenBank/DDBJ databases">
        <authorList>
            <person name="Peterson S.W."/>
        </authorList>
    </citation>
    <scope>NUCLEOTIDE SEQUENCE [LARGE SCALE GENOMIC DNA]</scope>
    <source>
        <strain evidence="1 2">ATCC 700028</strain>
    </source>
</reference>
<proteinExistence type="predicted"/>
<accession>A0A1T4JXL8</accession>
<keyword evidence="2" id="KW-1185">Reference proteome</keyword>
<organism evidence="1 2">
    <name type="scientific">Cetobacterium ceti</name>
    <dbReference type="NCBI Taxonomy" id="180163"/>
    <lineage>
        <taxon>Bacteria</taxon>
        <taxon>Fusobacteriati</taxon>
        <taxon>Fusobacteriota</taxon>
        <taxon>Fusobacteriia</taxon>
        <taxon>Fusobacteriales</taxon>
        <taxon>Fusobacteriaceae</taxon>
        <taxon>Cetobacterium</taxon>
    </lineage>
</organism>